<dbReference type="Proteomes" id="UP000249547">
    <property type="component" value="Unassembled WGS sequence"/>
</dbReference>
<feature type="active site" description="Cysteine sulfenic acid (-SOH) intermediate; for peroxidase activity" evidence="16">
    <location>
        <position position="70"/>
    </location>
</feature>
<feature type="domain" description="Thioredoxin" evidence="18">
    <location>
        <begin position="27"/>
        <end position="173"/>
    </location>
</feature>
<dbReference type="FunFam" id="3.40.30.10:FF:000122">
    <property type="entry name" value="Peroxiredoxin Q chloroplastic"/>
    <property type="match status" value="1"/>
</dbReference>
<evidence type="ECO:0000256" key="10">
    <source>
        <dbReference type="ARBA" id="ARBA00023284"/>
    </source>
</evidence>
<comment type="catalytic activity">
    <reaction evidence="14">
        <text>a hydroperoxide + [thioredoxin]-dithiol = an alcohol + [thioredoxin]-disulfide + H2O</text>
        <dbReference type="Rhea" id="RHEA:62620"/>
        <dbReference type="Rhea" id="RHEA-COMP:10698"/>
        <dbReference type="Rhea" id="RHEA-COMP:10700"/>
        <dbReference type="ChEBI" id="CHEBI:15377"/>
        <dbReference type="ChEBI" id="CHEBI:29950"/>
        <dbReference type="ChEBI" id="CHEBI:30879"/>
        <dbReference type="ChEBI" id="CHEBI:35924"/>
        <dbReference type="ChEBI" id="CHEBI:50058"/>
        <dbReference type="EC" id="1.11.1.24"/>
    </reaction>
</comment>
<dbReference type="SUPFAM" id="SSF52833">
    <property type="entry name" value="Thioredoxin-like"/>
    <property type="match status" value="1"/>
</dbReference>
<evidence type="ECO:0000256" key="2">
    <source>
        <dbReference type="ARBA" id="ARBA00011245"/>
    </source>
</evidence>
<comment type="function">
    <text evidence="1">Thiol-specific peroxidase that catalyzes the reduction of hydrogen peroxide and organic hydroperoxides to water and alcohols, respectively. Plays a role in cell protection against oxidative stress by detoxifying peroxides and as sensor of hydrogen peroxide-mediated signaling events.</text>
</comment>
<dbReference type="EC" id="1.11.1.24" evidence="3"/>
<evidence type="ECO:0000256" key="15">
    <source>
        <dbReference type="ARBA" id="ARBA00060385"/>
    </source>
</evidence>
<accession>A0A327QQZ6</accession>
<dbReference type="GO" id="GO:0005737">
    <property type="term" value="C:cytoplasm"/>
    <property type="evidence" value="ECO:0007669"/>
    <property type="project" value="TreeGrafter"/>
</dbReference>
<gene>
    <name evidence="19" type="ORF">LX64_01877</name>
</gene>
<proteinExistence type="inferred from homology"/>
<evidence type="ECO:0000256" key="12">
    <source>
        <dbReference type="ARBA" id="ARBA00038489"/>
    </source>
</evidence>
<keyword evidence="5" id="KW-0049">Antioxidant</keyword>
<evidence type="ECO:0000256" key="17">
    <source>
        <dbReference type="SAM" id="SignalP"/>
    </source>
</evidence>
<keyword evidence="8" id="KW-0793">Thylakoid</keyword>
<keyword evidence="4" id="KW-0575">Peroxidase</keyword>
<evidence type="ECO:0000256" key="1">
    <source>
        <dbReference type="ARBA" id="ARBA00003330"/>
    </source>
</evidence>
<dbReference type="PIRSF" id="PIRSF000239">
    <property type="entry name" value="AHPC"/>
    <property type="match status" value="1"/>
</dbReference>
<name>A0A327QQZ6_9BACT</name>
<evidence type="ECO:0000256" key="11">
    <source>
        <dbReference type="ARBA" id="ARBA00032824"/>
    </source>
</evidence>
<dbReference type="PANTHER" id="PTHR42801:SF4">
    <property type="entry name" value="AHPC_TSA FAMILY PROTEIN"/>
    <property type="match status" value="1"/>
</dbReference>
<sequence>MNRIHLTTITLFIMAFSLFPQASKAQLKVGDKIPTFTLPDQNGQQFNVANEIGKRPMVIYFYPKDDTPGCTKEACSFRDSFEEFSDLGAIVIGISSGSVASHKKFAEKYKLPFTLLADESNQVRKLFGVPKTFVLPGRVTYVVDKNGIIIHYFNSMTNAAQHVQESLTALKKQ</sequence>
<comment type="subunit">
    <text evidence="2">Monomer.</text>
</comment>
<dbReference type="InterPro" id="IPR000866">
    <property type="entry name" value="AhpC/TSA"/>
</dbReference>
<dbReference type="Gene3D" id="3.40.30.10">
    <property type="entry name" value="Glutaredoxin"/>
    <property type="match status" value="1"/>
</dbReference>
<evidence type="ECO:0000256" key="3">
    <source>
        <dbReference type="ARBA" id="ARBA00013017"/>
    </source>
</evidence>
<evidence type="ECO:0000259" key="18">
    <source>
        <dbReference type="PROSITE" id="PS51352"/>
    </source>
</evidence>
<dbReference type="AlphaFoldDB" id="A0A327QQZ6"/>
<evidence type="ECO:0000256" key="9">
    <source>
        <dbReference type="ARBA" id="ARBA00023157"/>
    </source>
</evidence>
<dbReference type="GO" id="GO:0045454">
    <property type="term" value="P:cell redox homeostasis"/>
    <property type="evidence" value="ECO:0007669"/>
    <property type="project" value="TreeGrafter"/>
</dbReference>
<evidence type="ECO:0000256" key="16">
    <source>
        <dbReference type="PIRSR" id="PIRSR000239-1"/>
    </source>
</evidence>
<dbReference type="GO" id="GO:0008379">
    <property type="term" value="F:thioredoxin peroxidase activity"/>
    <property type="evidence" value="ECO:0007669"/>
    <property type="project" value="TreeGrafter"/>
</dbReference>
<evidence type="ECO:0000256" key="8">
    <source>
        <dbReference type="ARBA" id="ARBA00023078"/>
    </source>
</evidence>
<dbReference type="Pfam" id="PF00578">
    <property type="entry name" value="AhpC-TSA"/>
    <property type="match status" value="1"/>
</dbReference>
<dbReference type="EMBL" id="QLLL01000003">
    <property type="protein sequence ID" value="RAJ06750.1"/>
    <property type="molecule type" value="Genomic_DNA"/>
</dbReference>
<organism evidence="19 20">
    <name type="scientific">Chitinophaga skermanii</name>
    <dbReference type="NCBI Taxonomy" id="331697"/>
    <lineage>
        <taxon>Bacteria</taxon>
        <taxon>Pseudomonadati</taxon>
        <taxon>Bacteroidota</taxon>
        <taxon>Chitinophagia</taxon>
        <taxon>Chitinophagales</taxon>
        <taxon>Chitinophagaceae</taxon>
        <taxon>Chitinophaga</taxon>
    </lineage>
</organism>
<dbReference type="InterPro" id="IPR013766">
    <property type="entry name" value="Thioredoxin_domain"/>
</dbReference>
<evidence type="ECO:0000256" key="4">
    <source>
        <dbReference type="ARBA" id="ARBA00022559"/>
    </source>
</evidence>
<dbReference type="InterPro" id="IPR050924">
    <property type="entry name" value="Peroxiredoxin_BCP/PrxQ"/>
</dbReference>
<keyword evidence="10" id="KW-0676">Redox-active center</keyword>
<protein>
    <recommendedName>
        <fullName evidence="3">thioredoxin-dependent peroxiredoxin</fullName>
        <ecNumber evidence="3">1.11.1.24</ecNumber>
    </recommendedName>
    <alternativeName>
        <fullName evidence="11">Thioredoxin peroxidase</fullName>
    </alternativeName>
    <alternativeName>
        <fullName evidence="13">Thioredoxin-dependent peroxiredoxin Bcp</fullName>
    </alternativeName>
</protein>
<keyword evidence="9" id="KW-1015">Disulfide bond</keyword>
<comment type="subcellular location">
    <subcellularLocation>
        <location evidence="15">Thylakoid</location>
    </subcellularLocation>
</comment>
<keyword evidence="17" id="KW-0732">Signal</keyword>
<evidence type="ECO:0000256" key="7">
    <source>
        <dbReference type="ARBA" id="ARBA00023002"/>
    </source>
</evidence>
<evidence type="ECO:0000313" key="19">
    <source>
        <dbReference type="EMBL" id="RAJ06750.1"/>
    </source>
</evidence>
<evidence type="ECO:0000313" key="20">
    <source>
        <dbReference type="Proteomes" id="UP000249547"/>
    </source>
</evidence>
<evidence type="ECO:0000256" key="14">
    <source>
        <dbReference type="ARBA" id="ARBA00049091"/>
    </source>
</evidence>
<evidence type="ECO:0000256" key="5">
    <source>
        <dbReference type="ARBA" id="ARBA00022862"/>
    </source>
</evidence>
<comment type="similarity">
    <text evidence="12">Belongs to the peroxiredoxin family. BCP/PrxQ subfamily.</text>
</comment>
<dbReference type="InterPro" id="IPR036249">
    <property type="entry name" value="Thioredoxin-like_sf"/>
</dbReference>
<comment type="caution">
    <text evidence="19">The sequence shown here is derived from an EMBL/GenBank/DDBJ whole genome shotgun (WGS) entry which is preliminary data.</text>
</comment>
<keyword evidence="6" id="KW-0809">Transit peptide</keyword>
<reference evidence="19 20" key="1">
    <citation type="submission" date="2018-06" db="EMBL/GenBank/DDBJ databases">
        <title>Genomic Encyclopedia of Archaeal and Bacterial Type Strains, Phase II (KMG-II): from individual species to whole genera.</title>
        <authorList>
            <person name="Goeker M."/>
        </authorList>
    </citation>
    <scope>NUCLEOTIDE SEQUENCE [LARGE SCALE GENOMIC DNA]</scope>
    <source>
        <strain evidence="19 20">DSM 23857</strain>
    </source>
</reference>
<dbReference type="GO" id="GO:0009579">
    <property type="term" value="C:thylakoid"/>
    <property type="evidence" value="ECO:0007669"/>
    <property type="project" value="UniProtKB-SubCell"/>
</dbReference>
<dbReference type="GO" id="GO:0034599">
    <property type="term" value="P:cellular response to oxidative stress"/>
    <property type="evidence" value="ECO:0007669"/>
    <property type="project" value="TreeGrafter"/>
</dbReference>
<dbReference type="PANTHER" id="PTHR42801">
    <property type="entry name" value="THIOREDOXIN-DEPENDENT PEROXIDE REDUCTASE"/>
    <property type="match status" value="1"/>
</dbReference>
<keyword evidence="7" id="KW-0560">Oxidoreductase</keyword>
<dbReference type="CDD" id="cd03017">
    <property type="entry name" value="PRX_BCP"/>
    <property type="match status" value="1"/>
</dbReference>
<evidence type="ECO:0000256" key="6">
    <source>
        <dbReference type="ARBA" id="ARBA00022946"/>
    </source>
</evidence>
<dbReference type="PROSITE" id="PS51352">
    <property type="entry name" value="THIOREDOXIN_2"/>
    <property type="match status" value="1"/>
</dbReference>
<feature type="chain" id="PRO_5016327205" description="thioredoxin-dependent peroxiredoxin" evidence="17">
    <location>
        <begin position="26"/>
        <end position="173"/>
    </location>
</feature>
<keyword evidence="20" id="KW-1185">Reference proteome</keyword>
<dbReference type="InterPro" id="IPR024706">
    <property type="entry name" value="Peroxiredoxin_AhpC-typ"/>
</dbReference>
<feature type="signal peptide" evidence="17">
    <location>
        <begin position="1"/>
        <end position="25"/>
    </location>
</feature>
<evidence type="ECO:0000256" key="13">
    <source>
        <dbReference type="ARBA" id="ARBA00042639"/>
    </source>
</evidence>